<dbReference type="EC" id="2.7.1.5" evidence="8"/>
<keyword evidence="7" id="KW-0684">Rhamnose metabolism</keyword>
<dbReference type="Gene3D" id="3.30.420.40">
    <property type="match status" value="2"/>
</dbReference>
<evidence type="ECO:0000256" key="1">
    <source>
        <dbReference type="ARBA" id="ARBA00009156"/>
    </source>
</evidence>
<comment type="caution">
    <text evidence="11">The sequence shown here is derived from an EMBL/GenBank/DDBJ whole genome shotgun (WGS) entry which is preliminary data.</text>
</comment>
<evidence type="ECO:0000256" key="8">
    <source>
        <dbReference type="NCBIfam" id="TIGR02627"/>
    </source>
</evidence>
<keyword evidence="2 11" id="KW-0808">Transferase</keyword>
<dbReference type="RefSeq" id="WP_158462474.1">
    <property type="nucleotide sequence ID" value="NZ_VZAD01000013.1"/>
</dbReference>
<dbReference type="OrthoDB" id="9805576at2"/>
<gene>
    <name evidence="11" type="primary">rhaB</name>
    <name evidence="11" type="ORF">F7D20_01410</name>
</gene>
<accession>A0A6A7W854</accession>
<dbReference type="PIRSF" id="PIRSF000538">
    <property type="entry name" value="GlpK"/>
    <property type="match status" value="1"/>
</dbReference>
<evidence type="ECO:0000313" key="12">
    <source>
        <dbReference type="Proteomes" id="UP000384372"/>
    </source>
</evidence>
<dbReference type="Pfam" id="PF02782">
    <property type="entry name" value="FGGY_C"/>
    <property type="match status" value="1"/>
</dbReference>
<dbReference type="InterPro" id="IPR013449">
    <property type="entry name" value="Rhamnulokinase"/>
</dbReference>
<keyword evidence="12" id="KW-1185">Reference proteome</keyword>
<organism evidence="11 12">
    <name type="scientific">Segatella copri</name>
    <dbReference type="NCBI Taxonomy" id="165179"/>
    <lineage>
        <taxon>Bacteria</taxon>
        <taxon>Pseudomonadati</taxon>
        <taxon>Bacteroidota</taxon>
        <taxon>Bacteroidia</taxon>
        <taxon>Bacteroidales</taxon>
        <taxon>Prevotellaceae</taxon>
        <taxon>Segatella</taxon>
    </lineage>
</organism>
<dbReference type="GO" id="GO:0005829">
    <property type="term" value="C:cytosol"/>
    <property type="evidence" value="ECO:0007669"/>
    <property type="project" value="TreeGrafter"/>
</dbReference>
<sequence length="499" mass="55660">MNNKKYYFAVDLGATSGRTIIGSLSEGKFCLEELTRFDNNLIQTGGHFYWDIYALYQEIIKGLKLVAQRGINIQSIGIDTWGCDFVYVAKDGAILRNPLAYRDPHTVGMMEKYFDEKISKEKVYEKTGIQFMNFNSLFQLYAMRKAGNVALENADKILFIPDALSYMLTGNAICEYTVASTSQILNPMTGDLDNDLVESLGLKREQFGKMTHPATIIGTLTEEVQQMTGLKAVPVIAVAGHDTASAVAAVPAKNEEFAYLSSGTWSLMGIETKNAIINEKSYELNFTNEGGIEGTTRFLKNICGMWIYERCRKEWKDEAAAHQKDMTALGHGELIAEAMKQPAFQSIINPDDDCFANPSSMTEVIQQYCEKTGQHVPQTNGEFCRCIFESLALRYRQVFGWLKEFADIDLNVLHIIGGGSLNKHLNQFTANSCGVSILAGPQEGTAIGNIMLQAKASGDVKDIWEMRQIIANSIELQQFEPQDKEAWDAAYEKFLKVKG</sequence>
<dbReference type="Proteomes" id="UP000384372">
    <property type="component" value="Unassembled WGS sequence"/>
</dbReference>
<reference evidence="11 12" key="1">
    <citation type="submission" date="2019-09" db="EMBL/GenBank/DDBJ databases">
        <title>Distinct polysaccharide growth profiles of human intestinal Prevotella copri isolates.</title>
        <authorList>
            <person name="Fehlner-Peach H."/>
            <person name="Magnabosco C."/>
            <person name="Raghavan V."/>
            <person name="Scher J.U."/>
            <person name="Tett A."/>
            <person name="Cox L.M."/>
            <person name="Gottsegen C."/>
            <person name="Watters A."/>
            <person name="Wiltshire- Gordon J.D."/>
            <person name="Segata N."/>
            <person name="Bonneau R."/>
            <person name="Littman D.R."/>
        </authorList>
    </citation>
    <scope>NUCLEOTIDE SEQUENCE [LARGE SCALE GENOMIC DNA]</scope>
    <source>
        <strain evidence="12">iAQ1173</strain>
    </source>
</reference>
<evidence type="ECO:0000256" key="7">
    <source>
        <dbReference type="ARBA" id="ARBA00023308"/>
    </source>
</evidence>
<feature type="domain" description="Carbohydrate kinase FGGY N-terminal" evidence="9">
    <location>
        <begin position="6"/>
        <end position="247"/>
    </location>
</feature>
<keyword evidence="5" id="KW-0067">ATP-binding</keyword>
<evidence type="ECO:0000313" key="11">
    <source>
        <dbReference type="EMBL" id="MQP10647.1"/>
    </source>
</evidence>
<dbReference type="AlphaFoldDB" id="A0A6A7W854"/>
<dbReference type="PANTHER" id="PTHR10196">
    <property type="entry name" value="SUGAR KINASE"/>
    <property type="match status" value="1"/>
</dbReference>
<keyword evidence="6" id="KW-1015">Disulfide bond</keyword>
<protein>
    <recommendedName>
        <fullName evidence="8">Rhamnulokinase</fullName>
        <ecNumber evidence="8">2.7.1.5</ecNumber>
    </recommendedName>
</protein>
<dbReference type="Pfam" id="PF00370">
    <property type="entry name" value="FGGY_N"/>
    <property type="match status" value="1"/>
</dbReference>
<dbReference type="GO" id="GO:0004370">
    <property type="term" value="F:glycerol kinase activity"/>
    <property type="evidence" value="ECO:0007669"/>
    <property type="project" value="TreeGrafter"/>
</dbReference>
<dbReference type="GO" id="GO:0019301">
    <property type="term" value="P:rhamnose catabolic process"/>
    <property type="evidence" value="ECO:0007669"/>
    <property type="project" value="UniProtKB-UniRule"/>
</dbReference>
<dbReference type="InterPro" id="IPR000577">
    <property type="entry name" value="Carb_kinase_FGGY"/>
</dbReference>
<dbReference type="PANTHER" id="PTHR10196:SF93">
    <property type="entry name" value="L-RHAMNULOKINASE"/>
    <property type="match status" value="1"/>
</dbReference>
<evidence type="ECO:0000259" key="10">
    <source>
        <dbReference type="Pfam" id="PF02782"/>
    </source>
</evidence>
<dbReference type="GO" id="GO:0008993">
    <property type="term" value="F:rhamnulokinase activity"/>
    <property type="evidence" value="ECO:0007669"/>
    <property type="project" value="UniProtKB-UniRule"/>
</dbReference>
<dbReference type="GO" id="GO:0006071">
    <property type="term" value="P:glycerol metabolic process"/>
    <property type="evidence" value="ECO:0007669"/>
    <property type="project" value="TreeGrafter"/>
</dbReference>
<evidence type="ECO:0000256" key="4">
    <source>
        <dbReference type="ARBA" id="ARBA00022777"/>
    </source>
</evidence>
<evidence type="ECO:0000256" key="2">
    <source>
        <dbReference type="ARBA" id="ARBA00022679"/>
    </source>
</evidence>
<dbReference type="EMBL" id="VZAD01000013">
    <property type="protein sequence ID" value="MQP10647.1"/>
    <property type="molecule type" value="Genomic_DNA"/>
</dbReference>
<keyword evidence="4 11" id="KW-0418">Kinase</keyword>
<evidence type="ECO:0000259" key="9">
    <source>
        <dbReference type="Pfam" id="PF00370"/>
    </source>
</evidence>
<dbReference type="GO" id="GO:0005524">
    <property type="term" value="F:ATP binding"/>
    <property type="evidence" value="ECO:0007669"/>
    <property type="project" value="UniProtKB-KW"/>
</dbReference>
<dbReference type="NCBIfam" id="TIGR02627">
    <property type="entry name" value="rhamnulo_kin"/>
    <property type="match status" value="1"/>
</dbReference>
<name>A0A6A7W854_9BACT</name>
<dbReference type="SUPFAM" id="SSF53067">
    <property type="entry name" value="Actin-like ATPase domain"/>
    <property type="match status" value="2"/>
</dbReference>
<feature type="domain" description="Carbohydrate kinase FGGY C-terminal" evidence="10">
    <location>
        <begin position="258"/>
        <end position="456"/>
    </location>
</feature>
<dbReference type="InterPro" id="IPR018484">
    <property type="entry name" value="FGGY_N"/>
</dbReference>
<comment type="similarity">
    <text evidence="1">Belongs to the FGGY kinase family.</text>
</comment>
<dbReference type="InterPro" id="IPR043129">
    <property type="entry name" value="ATPase_NBD"/>
</dbReference>
<evidence type="ECO:0000256" key="5">
    <source>
        <dbReference type="ARBA" id="ARBA00022840"/>
    </source>
</evidence>
<dbReference type="CDD" id="cd07771">
    <property type="entry name" value="ASKHA_NBD_FGGY_RhaB-like"/>
    <property type="match status" value="1"/>
</dbReference>
<dbReference type="InterPro" id="IPR018485">
    <property type="entry name" value="FGGY_C"/>
</dbReference>
<evidence type="ECO:0000256" key="6">
    <source>
        <dbReference type="ARBA" id="ARBA00023157"/>
    </source>
</evidence>
<proteinExistence type="inferred from homology"/>
<evidence type="ECO:0000256" key="3">
    <source>
        <dbReference type="ARBA" id="ARBA00022741"/>
    </source>
</evidence>
<keyword evidence="3" id="KW-0547">Nucleotide-binding</keyword>